<keyword evidence="1 4" id="KW-0378">Hydrolase</keyword>
<dbReference type="SMART" id="SM00939">
    <property type="entry name" value="PepX_C"/>
    <property type="match status" value="1"/>
</dbReference>
<dbReference type="Pfam" id="PF02129">
    <property type="entry name" value="Peptidase_S15"/>
    <property type="match status" value="1"/>
</dbReference>
<dbReference type="Proteomes" id="UP000604001">
    <property type="component" value="Unassembled WGS sequence"/>
</dbReference>
<reference evidence="4 5" key="1">
    <citation type="submission" date="2020-08" db="EMBL/GenBank/DDBJ databases">
        <title>novel species in genus Nocardioides.</title>
        <authorList>
            <person name="Zhang G."/>
        </authorList>
    </citation>
    <scope>NUCLEOTIDE SEQUENCE [LARGE SCALE GENOMIC DNA]</scope>
    <source>
        <strain evidence="4 5">SC8A-24</strain>
    </source>
</reference>
<organism evidence="4 5">
    <name type="scientific">Nocardioides deserti</name>
    <dbReference type="NCBI Taxonomy" id="1588644"/>
    <lineage>
        <taxon>Bacteria</taxon>
        <taxon>Bacillati</taxon>
        <taxon>Actinomycetota</taxon>
        <taxon>Actinomycetes</taxon>
        <taxon>Propionibacteriales</taxon>
        <taxon>Nocardioidaceae</taxon>
        <taxon>Nocardioides</taxon>
    </lineage>
</organism>
<feature type="chain" id="PRO_5046775190" evidence="2">
    <location>
        <begin position="31"/>
        <end position="636"/>
    </location>
</feature>
<dbReference type="PROSITE" id="PS51318">
    <property type="entry name" value="TAT"/>
    <property type="match status" value="1"/>
</dbReference>
<dbReference type="InterPro" id="IPR000383">
    <property type="entry name" value="Xaa-Pro-like_dom"/>
</dbReference>
<keyword evidence="2" id="KW-0732">Signal</keyword>
<dbReference type="Gene3D" id="2.60.120.260">
    <property type="entry name" value="Galactose-binding domain-like"/>
    <property type="match status" value="1"/>
</dbReference>
<sequence length="636" mass="67418">MSHLALRRTILAAGLLAATALVAPAGPATAADPTTAPATAPTERAVTLPDGWKARPATYPGTAKEADLAIPMSDGTVLRGDLELPAREDGTAARGRFPVVVTITAYNKSVMGSSLGEDEPGYLVRRGYALLTVDARGTGSSEGTWDAFGKREQLDGKEVVEWAASRARPWSNGKVGMRGPSYMGINQLFTAALRPKGLEAIFPQVPAGDVYRDVVASGGQVDVGFIPLWMGLVTTTGVIPPAVTATDPASGVEALLSHVFGAATFTAPLLLDAVLGGDAAHDGPFYRTRSPLEVVDDVDVPTFLVGGQQDLFQRGTPLLFEALQRRGVPTKLVVGPWNHLEGSMGTDIDQVGHGTLSQLQLRWFDRWLRDARKSRLGAIAPVNVYENGSGAWRTQRTWIDRDATARSYRLSGGATTAVRPGVLTTGTAKPGTAVVPPVPVSGLCTRSASQWTAGIPAVLAADLPCFQDNALNDRSGIVYETAPVRKPVRFAGPVNARLFASTPTGGGMLSVSISDVAPSGKVTRLSGGWQLIAQRALDRKRTRYLDGEVLQPYHPFTRASRSPAPGKVVPVDVEVFPTAAKIRKGHRLRIAVQAFDVPHLLPALPDLPGSLSPITLHTSAKHPSRLTIPFFPRGGR</sequence>
<dbReference type="Gene3D" id="1.10.3020.10">
    <property type="entry name" value="alpha-amino acid ester hydrolase ( Helical cap domain)"/>
    <property type="match status" value="1"/>
</dbReference>
<gene>
    <name evidence="4" type="ORF">H7344_07425</name>
</gene>
<dbReference type="InterPro" id="IPR050585">
    <property type="entry name" value="Xaa-Pro_dipeptidyl-ppase/CocE"/>
</dbReference>
<dbReference type="EMBL" id="JACMYC010000003">
    <property type="protein sequence ID" value="MBC2960124.1"/>
    <property type="molecule type" value="Genomic_DNA"/>
</dbReference>
<evidence type="ECO:0000313" key="5">
    <source>
        <dbReference type="Proteomes" id="UP000604001"/>
    </source>
</evidence>
<dbReference type="Pfam" id="PF08530">
    <property type="entry name" value="PepX_C"/>
    <property type="match status" value="1"/>
</dbReference>
<dbReference type="PANTHER" id="PTHR43056:SF10">
    <property type="entry name" value="COCE_NOND FAMILY, PUTATIVE (AFU_ORTHOLOGUE AFUA_7G00600)-RELATED"/>
    <property type="match status" value="1"/>
</dbReference>
<dbReference type="Gene3D" id="3.40.50.1820">
    <property type="entry name" value="alpha/beta hydrolase"/>
    <property type="match status" value="1"/>
</dbReference>
<keyword evidence="5" id="KW-1185">Reference proteome</keyword>
<feature type="signal peptide" evidence="2">
    <location>
        <begin position="1"/>
        <end position="30"/>
    </location>
</feature>
<protein>
    <submittedName>
        <fullName evidence="4">CocE/NonD family hydrolase</fullName>
    </submittedName>
</protein>
<evidence type="ECO:0000256" key="1">
    <source>
        <dbReference type="ARBA" id="ARBA00022801"/>
    </source>
</evidence>
<dbReference type="SUPFAM" id="SSF49785">
    <property type="entry name" value="Galactose-binding domain-like"/>
    <property type="match status" value="1"/>
</dbReference>
<dbReference type="SUPFAM" id="SSF53474">
    <property type="entry name" value="alpha/beta-Hydrolases"/>
    <property type="match status" value="1"/>
</dbReference>
<evidence type="ECO:0000256" key="2">
    <source>
        <dbReference type="SAM" id="SignalP"/>
    </source>
</evidence>
<dbReference type="InterPro" id="IPR006311">
    <property type="entry name" value="TAT_signal"/>
</dbReference>
<evidence type="ECO:0000313" key="4">
    <source>
        <dbReference type="EMBL" id="MBC2960124.1"/>
    </source>
</evidence>
<dbReference type="NCBIfam" id="TIGR00976">
    <property type="entry name" value="CocE_NonD"/>
    <property type="match status" value="1"/>
</dbReference>
<dbReference type="InterPro" id="IPR005674">
    <property type="entry name" value="CocE/Ser_esterase"/>
</dbReference>
<dbReference type="InterPro" id="IPR013736">
    <property type="entry name" value="Xaa-Pro_dipept_C"/>
</dbReference>
<dbReference type="GO" id="GO:0016787">
    <property type="term" value="F:hydrolase activity"/>
    <property type="evidence" value="ECO:0007669"/>
    <property type="project" value="UniProtKB-KW"/>
</dbReference>
<name>A0ABR6U6Q6_9ACTN</name>
<dbReference type="InterPro" id="IPR029058">
    <property type="entry name" value="AB_hydrolase_fold"/>
</dbReference>
<dbReference type="InterPro" id="IPR008979">
    <property type="entry name" value="Galactose-bd-like_sf"/>
</dbReference>
<feature type="domain" description="Xaa-Pro dipeptidyl-peptidase C-terminal" evidence="3">
    <location>
        <begin position="361"/>
        <end position="627"/>
    </location>
</feature>
<proteinExistence type="predicted"/>
<dbReference type="RefSeq" id="WP_186345370.1">
    <property type="nucleotide sequence ID" value="NZ_BMMR01000003.1"/>
</dbReference>
<evidence type="ECO:0000259" key="3">
    <source>
        <dbReference type="SMART" id="SM00939"/>
    </source>
</evidence>
<accession>A0ABR6U6Q6</accession>
<dbReference type="PANTHER" id="PTHR43056">
    <property type="entry name" value="PEPTIDASE S9 PROLYL OLIGOPEPTIDASE"/>
    <property type="match status" value="1"/>
</dbReference>
<comment type="caution">
    <text evidence="4">The sequence shown here is derived from an EMBL/GenBank/DDBJ whole genome shotgun (WGS) entry which is preliminary data.</text>
</comment>